<evidence type="ECO:0000313" key="3">
    <source>
        <dbReference type="Proteomes" id="UP000183945"/>
    </source>
</evidence>
<proteinExistence type="predicted"/>
<dbReference type="Proteomes" id="UP000183945">
    <property type="component" value="Unassembled WGS sequence"/>
</dbReference>
<evidence type="ECO:0000313" key="2">
    <source>
        <dbReference type="EMBL" id="SHF77275.1"/>
    </source>
</evidence>
<evidence type="ECO:0000256" key="1">
    <source>
        <dbReference type="SAM" id="SignalP"/>
    </source>
</evidence>
<feature type="signal peptide" evidence="1">
    <location>
        <begin position="1"/>
        <end position="30"/>
    </location>
</feature>
<feature type="chain" id="PRO_5012544791" description="DUF4352 domain-containing protein" evidence="1">
    <location>
        <begin position="31"/>
        <end position="179"/>
    </location>
</feature>
<keyword evidence="3" id="KW-1185">Reference proteome</keyword>
<protein>
    <recommendedName>
        <fullName evidence="4">DUF4352 domain-containing protein</fullName>
    </recommendedName>
</protein>
<dbReference type="EMBL" id="FQVT01000002">
    <property type="protein sequence ID" value="SHF77275.1"/>
    <property type="molecule type" value="Genomic_DNA"/>
</dbReference>
<dbReference type="AlphaFoldDB" id="A0A1M5EDI7"/>
<gene>
    <name evidence="2" type="ORF">SAMN05444483_102332</name>
</gene>
<organism evidence="2 3">
    <name type="scientific">Salegentibacter echinorum</name>
    <dbReference type="NCBI Taxonomy" id="1073325"/>
    <lineage>
        <taxon>Bacteria</taxon>
        <taxon>Pseudomonadati</taxon>
        <taxon>Bacteroidota</taxon>
        <taxon>Flavobacteriia</taxon>
        <taxon>Flavobacteriales</taxon>
        <taxon>Flavobacteriaceae</taxon>
        <taxon>Salegentibacter</taxon>
    </lineage>
</organism>
<keyword evidence="1" id="KW-0732">Signal</keyword>
<evidence type="ECO:0008006" key="4">
    <source>
        <dbReference type="Google" id="ProtNLM"/>
    </source>
</evidence>
<sequence length="179" mass="20317">MKIYNIIKKTILLVIAIFSFIITSCSSEDANNEKNSNESKINVTINGTEYRFNTFTFEKHFEDPNDKYYYVTAKIDNKDDLVIEFDVTLGLTADQGDNIIGEFNLHTRENNNDCSYYAPDTPYPDINVTANNEEEFIATLAFSNGYGVYCNGLYYSEDAPDAPFGNEVTYTNGSIYLDL</sequence>
<dbReference type="OrthoDB" id="9963933at2"/>
<accession>A0A1M5EDI7</accession>
<dbReference type="PROSITE" id="PS51257">
    <property type="entry name" value="PROKAR_LIPOPROTEIN"/>
    <property type="match status" value="1"/>
</dbReference>
<dbReference type="STRING" id="1073325.SAMN05444483_102332"/>
<name>A0A1M5EDI7_SALEC</name>
<reference evidence="3" key="1">
    <citation type="submission" date="2016-11" db="EMBL/GenBank/DDBJ databases">
        <authorList>
            <person name="Varghese N."/>
            <person name="Submissions S."/>
        </authorList>
    </citation>
    <scope>NUCLEOTIDE SEQUENCE [LARGE SCALE GENOMIC DNA]</scope>
    <source>
        <strain evidence="3">DSM 24579</strain>
    </source>
</reference>
<dbReference type="RefSeq" id="WP_072877481.1">
    <property type="nucleotide sequence ID" value="NZ_FQVT01000002.1"/>
</dbReference>